<protein>
    <submittedName>
        <fullName evidence="1">Uncharacterized protein</fullName>
    </submittedName>
</protein>
<sequence length="117" mass="13267">MRARAVMVAVWRSSSTPSRGSSLCRASLRQRDTQARRPCRLSFRIIHKIDAIRVRGLFWDAVSNAPSFEPTDTVKALRASNRLKPFTPALEKAEGPAGQGGEWRERVFDVWRDLETV</sequence>
<evidence type="ECO:0000313" key="1">
    <source>
        <dbReference type="EMBL" id="KAJ8410390.1"/>
    </source>
</evidence>
<reference evidence="1" key="1">
    <citation type="journal article" date="2023" name="Science">
        <title>Genome structures resolve the early diversification of teleost fishes.</title>
        <authorList>
            <person name="Parey E."/>
            <person name="Louis A."/>
            <person name="Montfort J."/>
            <person name="Bouchez O."/>
            <person name="Roques C."/>
            <person name="Iampietro C."/>
            <person name="Lluch J."/>
            <person name="Castinel A."/>
            <person name="Donnadieu C."/>
            <person name="Desvignes T."/>
            <person name="Floi Bucao C."/>
            <person name="Jouanno E."/>
            <person name="Wen M."/>
            <person name="Mejri S."/>
            <person name="Dirks R."/>
            <person name="Jansen H."/>
            <person name="Henkel C."/>
            <person name="Chen W.J."/>
            <person name="Zahm M."/>
            <person name="Cabau C."/>
            <person name="Klopp C."/>
            <person name="Thompson A.W."/>
            <person name="Robinson-Rechavi M."/>
            <person name="Braasch I."/>
            <person name="Lecointre G."/>
            <person name="Bobe J."/>
            <person name="Postlethwait J.H."/>
            <person name="Berthelot C."/>
            <person name="Roest Crollius H."/>
            <person name="Guiguen Y."/>
        </authorList>
    </citation>
    <scope>NUCLEOTIDE SEQUENCE</scope>
    <source>
        <strain evidence="1">NC1722</strain>
    </source>
</reference>
<accession>A0AAD7SX72</accession>
<evidence type="ECO:0000313" key="2">
    <source>
        <dbReference type="Proteomes" id="UP001221898"/>
    </source>
</evidence>
<keyword evidence="2" id="KW-1185">Reference proteome</keyword>
<dbReference type="AlphaFoldDB" id="A0AAD7SX72"/>
<name>A0AAD7SX72_9TELE</name>
<comment type="caution">
    <text evidence="1">The sequence shown here is derived from an EMBL/GenBank/DDBJ whole genome shotgun (WGS) entry which is preliminary data.</text>
</comment>
<organism evidence="1 2">
    <name type="scientific">Aldrovandia affinis</name>
    <dbReference type="NCBI Taxonomy" id="143900"/>
    <lineage>
        <taxon>Eukaryota</taxon>
        <taxon>Metazoa</taxon>
        <taxon>Chordata</taxon>
        <taxon>Craniata</taxon>
        <taxon>Vertebrata</taxon>
        <taxon>Euteleostomi</taxon>
        <taxon>Actinopterygii</taxon>
        <taxon>Neopterygii</taxon>
        <taxon>Teleostei</taxon>
        <taxon>Notacanthiformes</taxon>
        <taxon>Halosauridae</taxon>
        <taxon>Aldrovandia</taxon>
    </lineage>
</organism>
<gene>
    <name evidence="1" type="ORF">AAFF_G00203710</name>
</gene>
<dbReference type="Proteomes" id="UP001221898">
    <property type="component" value="Unassembled WGS sequence"/>
</dbReference>
<proteinExistence type="predicted"/>
<dbReference type="EMBL" id="JAINUG010000027">
    <property type="protein sequence ID" value="KAJ8410390.1"/>
    <property type="molecule type" value="Genomic_DNA"/>
</dbReference>